<feature type="compositionally biased region" description="Polar residues" evidence="1">
    <location>
        <begin position="110"/>
        <end position="119"/>
    </location>
</feature>
<dbReference type="OrthoDB" id="205662at2759"/>
<gene>
    <name evidence="2" type="ORF">GPUH_LOCUS17637</name>
</gene>
<reference evidence="2 3" key="2">
    <citation type="submission" date="2018-11" db="EMBL/GenBank/DDBJ databases">
        <authorList>
            <consortium name="Pathogen Informatics"/>
        </authorList>
    </citation>
    <scope>NUCLEOTIDE SEQUENCE [LARGE SCALE GENOMIC DNA]</scope>
</reference>
<evidence type="ECO:0000256" key="1">
    <source>
        <dbReference type="SAM" id="MobiDB-lite"/>
    </source>
</evidence>
<evidence type="ECO:0000313" key="4">
    <source>
        <dbReference type="WBParaSite" id="GPUH_0001765901-mRNA-1"/>
    </source>
</evidence>
<keyword evidence="3" id="KW-1185">Reference proteome</keyword>
<proteinExistence type="predicted"/>
<dbReference type="Gene3D" id="1.25.10.10">
    <property type="entry name" value="Leucine-rich Repeat Variant"/>
    <property type="match status" value="1"/>
</dbReference>
<evidence type="ECO:0000313" key="3">
    <source>
        <dbReference type="Proteomes" id="UP000271098"/>
    </source>
</evidence>
<feature type="region of interest" description="Disordered" evidence="1">
    <location>
        <begin position="110"/>
        <end position="157"/>
    </location>
</feature>
<dbReference type="AlphaFoldDB" id="A0A183E9J6"/>
<dbReference type="Proteomes" id="UP000271098">
    <property type="component" value="Unassembled WGS sequence"/>
</dbReference>
<dbReference type="InterPro" id="IPR011989">
    <property type="entry name" value="ARM-like"/>
</dbReference>
<sequence length="329" mass="35888">MFPIQIYAAAFEKFKEKKAILRQPLIELCDTLALFLASDADSSVREASFLAIGALMRIVSESAINNYCGQVTQDKGKLAKVRENCENLKKEYGLNASAAVLKLHNKTKPAVSTSQSGSKTAIKAMGSKNQSAVVKKTQRSAVSTKPKTRLVHSGRQTPEARMIRPLRSSGSATTTKMTPLLHANSDQQTRLRHDNNAHRQEHRIIGTKDLNENKVDRDENRASNGGNELFFDAAEEVETTRQAADDDATVAATAANELSVSKSKESFSLKEGPENTAVEAEITAPSIVAEEKNPISTGSAMSIPDTGTRAPSRIPRRISLLHLSTFRRK</sequence>
<protein>
    <submittedName>
        <fullName evidence="4">CLASP_N domain-containing protein</fullName>
    </submittedName>
</protein>
<organism evidence="4">
    <name type="scientific">Gongylonema pulchrum</name>
    <dbReference type="NCBI Taxonomy" id="637853"/>
    <lineage>
        <taxon>Eukaryota</taxon>
        <taxon>Metazoa</taxon>
        <taxon>Ecdysozoa</taxon>
        <taxon>Nematoda</taxon>
        <taxon>Chromadorea</taxon>
        <taxon>Rhabditida</taxon>
        <taxon>Spirurina</taxon>
        <taxon>Spiruromorpha</taxon>
        <taxon>Spiruroidea</taxon>
        <taxon>Gongylonematidae</taxon>
        <taxon>Gongylonema</taxon>
    </lineage>
</organism>
<name>A0A183E9J6_9BILA</name>
<feature type="region of interest" description="Disordered" evidence="1">
    <location>
        <begin position="290"/>
        <end position="312"/>
    </location>
</feature>
<dbReference type="WBParaSite" id="GPUH_0001765901-mRNA-1">
    <property type="protein sequence ID" value="GPUH_0001765901-mRNA-1"/>
    <property type="gene ID" value="GPUH_0001765901"/>
</dbReference>
<dbReference type="EMBL" id="UYRT01085464">
    <property type="protein sequence ID" value="VDN30167.1"/>
    <property type="molecule type" value="Genomic_DNA"/>
</dbReference>
<evidence type="ECO:0000313" key="2">
    <source>
        <dbReference type="EMBL" id="VDN30167.1"/>
    </source>
</evidence>
<reference evidence="4" key="1">
    <citation type="submission" date="2016-06" db="UniProtKB">
        <authorList>
            <consortium name="WormBaseParasite"/>
        </authorList>
    </citation>
    <scope>IDENTIFICATION</scope>
</reference>
<accession>A0A183E9J6</accession>